<gene>
    <name evidence="3" type="ORF">MCOR_39146</name>
</gene>
<feature type="transmembrane region" description="Helical" evidence="2">
    <location>
        <begin position="241"/>
        <end position="262"/>
    </location>
</feature>
<dbReference type="GO" id="GO:0006812">
    <property type="term" value="P:monoatomic cation transport"/>
    <property type="evidence" value="ECO:0007669"/>
    <property type="project" value="InterPro"/>
</dbReference>
<dbReference type="OrthoDB" id="6166427at2759"/>
<dbReference type="GO" id="GO:0032732">
    <property type="term" value="P:positive regulation of interleukin-1 production"/>
    <property type="evidence" value="ECO:0007669"/>
    <property type="project" value="InterPro"/>
</dbReference>
<feature type="transmembrane region" description="Helical" evidence="2">
    <location>
        <begin position="177"/>
        <end position="203"/>
    </location>
</feature>
<dbReference type="AlphaFoldDB" id="A0A6J8D9T7"/>
<accession>A0A6J8D9T7</accession>
<evidence type="ECO:0000313" key="4">
    <source>
        <dbReference type="Proteomes" id="UP000507470"/>
    </source>
</evidence>
<feature type="transmembrane region" description="Helical" evidence="2">
    <location>
        <begin position="25"/>
        <end position="45"/>
    </location>
</feature>
<sequence>MGSTCSCDNSLEPTTDIFVDKIVKYLMVPIVGILSLISLVVLYLVDKVNCYVTGSGSWSGVNVNDFCWNNFTASIEFQSGQFKLGSVLPHKIFPVITLCEALSMVLPLVIWSWCFGKNLRNQITAVIDQSNTLTDYYRMYDKAIRRQTVNETTLHRELDNFLELILSILMVKMPKIYVLYTLKWVVVIIFCHAWIIGQVFLLYPDLVIFKDTFLCVTMIRPGTYASAQCIIPTSTFLRAVWYINIAFLSLVLICTFSGLIMIGKQVRYSSTFFYIHVPGAMDSRLADCVQESFNTRYYSLLSRFCEDNTHLCSDSGLARSLSRKYGVPDGTTPGKETMMDKHFPILQPEQLKKFRLTCEQYKTRKQARGKGRNKSKVHFAHRKDELDTVSMISATDSVISRMSFRSRADRPSRRNKVHHYDPDFYLTPRLMTRKMVQDLKTIKNSSRLSSLNSSQRTPRSISSVDIGKWTPRSSTPTPRKQDGQGRRPVVKYMDVNPQTTGHYPVFASRNREYNPYAYRLHTMIMQANAKNSSAWKP</sequence>
<dbReference type="PANTHER" id="PTHR15759:SF6">
    <property type="entry name" value="INNEXIN"/>
    <property type="match status" value="1"/>
</dbReference>
<evidence type="ECO:0000256" key="2">
    <source>
        <dbReference type="SAM" id="Phobius"/>
    </source>
</evidence>
<feature type="transmembrane region" description="Helical" evidence="2">
    <location>
        <begin position="92"/>
        <end position="114"/>
    </location>
</feature>
<dbReference type="EMBL" id="CACVKT020007119">
    <property type="protein sequence ID" value="CAC5405453.1"/>
    <property type="molecule type" value="Genomic_DNA"/>
</dbReference>
<evidence type="ECO:0000313" key="3">
    <source>
        <dbReference type="EMBL" id="CAC5405453.1"/>
    </source>
</evidence>
<organism evidence="3 4">
    <name type="scientific">Mytilus coruscus</name>
    <name type="common">Sea mussel</name>
    <dbReference type="NCBI Taxonomy" id="42192"/>
    <lineage>
        <taxon>Eukaryota</taxon>
        <taxon>Metazoa</taxon>
        <taxon>Spiralia</taxon>
        <taxon>Lophotrochozoa</taxon>
        <taxon>Mollusca</taxon>
        <taxon>Bivalvia</taxon>
        <taxon>Autobranchia</taxon>
        <taxon>Pteriomorphia</taxon>
        <taxon>Mytilida</taxon>
        <taxon>Mytiloidea</taxon>
        <taxon>Mytilidae</taxon>
        <taxon>Mytilinae</taxon>
        <taxon>Mytilus</taxon>
    </lineage>
</organism>
<proteinExistence type="predicted"/>
<reference evidence="3 4" key="1">
    <citation type="submission" date="2020-06" db="EMBL/GenBank/DDBJ databases">
        <authorList>
            <person name="Li R."/>
            <person name="Bekaert M."/>
        </authorList>
    </citation>
    <scope>NUCLEOTIDE SEQUENCE [LARGE SCALE GENOMIC DNA]</scope>
    <source>
        <strain evidence="4">wild</strain>
    </source>
</reference>
<keyword evidence="2" id="KW-0472">Membrane</keyword>
<name>A0A6J8D9T7_MYTCO</name>
<dbReference type="Proteomes" id="UP000507470">
    <property type="component" value="Unassembled WGS sequence"/>
</dbReference>
<keyword evidence="4" id="KW-1185">Reference proteome</keyword>
<dbReference type="GO" id="GO:0015267">
    <property type="term" value="F:channel activity"/>
    <property type="evidence" value="ECO:0007669"/>
    <property type="project" value="InterPro"/>
</dbReference>
<feature type="region of interest" description="Disordered" evidence="1">
    <location>
        <begin position="446"/>
        <end position="487"/>
    </location>
</feature>
<evidence type="ECO:0000256" key="1">
    <source>
        <dbReference type="SAM" id="MobiDB-lite"/>
    </source>
</evidence>
<keyword evidence="2" id="KW-1133">Transmembrane helix</keyword>
<dbReference type="PANTHER" id="PTHR15759">
    <property type="entry name" value="PANNEXIN"/>
    <property type="match status" value="1"/>
</dbReference>
<keyword evidence="2" id="KW-0812">Transmembrane</keyword>
<protein>
    <submittedName>
        <fullName evidence="3">Uncharacterized protein</fullName>
    </submittedName>
</protein>
<dbReference type="InterPro" id="IPR039099">
    <property type="entry name" value="Pannexin"/>
</dbReference>